<sequence>MGISNSRSFLAKIKFDDADIVFFDKHPFGKNYEFRKSHITTSHGPEKSGDALASYSPARWDGPDYAYFIGHDDYTYKIQFRSGTNHSLYLGAGVKIGYPLGAFTESNTTGSFALFDANLNVVTLDDITTNNASVYLKLNQGDFIKRQVLDDKVYTFSGQQGTLVKLNIEIVERGFDDLANYGFSRSAQQFLRLDSN</sequence>
<reference evidence="1 2" key="1">
    <citation type="submission" date="2022-05" db="EMBL/GenBank/DDBJ databases">
        <title>Novel Pseudomonas spp. Isolated from a Rainbow Trout Aquaculture Facility.</title>
        <authorList>
            <person name="Testerman T."/>
            <person name="Graf J."/>
        </authorList>
    </citation>
    <scope>NUCLEOTIDE SEQUENCE [LARGE SCALE GENOMIC DNA]</scope>
    <source>
        <strain evidence="1 2">ID1042</strain>
    </source>
</reference>
<name>A0A9X4BYM9_9PSED</name>
<dbReference type="RefSeq" id="WP_273875493.1">
    <property type="nucleotide sequence ID" value="NZ_JAMDHA010000004.1"/>
</dbReference>
<dbReference type="Proteomes" id="UP001148185">
    <property type="component" value="Unassembled WGS sequence"/>
</dbReference>
<proteinExistence type="predicted"/>
<keyword evidence="2" id="KW-1185">Reference proteome</keyword>
<accession>A0A9X4BYM9</accession>
<gene>
    <name evidence="1" type="ORF">M5G27_05980</name>
</gene>
<protein>
    <submittedName>
        <fullName evidence="1">Uncharacterized protein</fullName>
    </submittedName>
</protein>
<evidence type="ECO:0000313" key="2">
    <source>
        <dbReference type="Proteomes" id="UP001148185"/>
    </source>
</evidence>
<organism evidence="1 2">
    <name type="scientific">Pseudomonas shahriarae</name>
    <dbReference type="NCBI Taxonomy" id="2745512"/>
    <lineage>
        <taxon>Bacteria</taxon>
        <taxon>Pseudomonadati</taxon>
        <taxon>Pseudomonadota</taxon>
        <taxon>Gammaproteobacteria</taxon>
        <taxon>Pseudomonadales</taxon>
        <taxon>Pseudomonadaceae</taxon>
        <taxon>Pseudomonas</taxon>
    </lineage>
</organism>
<evidence type="ECO:0000313" key="1">
    <source>
        <dbReference type="EMBL" id="MDD1007027.1"/>
    </source>
</evidence>
<dbReference type="AlphaFoldDB" id="A0A9X4BYM9"/>
<comment type="caution">
    <text evidence="1">The sequence shown here is derived from an EMBL/GenBank/DDBJ whole genome shotgun (WGS) entry which is preliminary data.</text>
</comment>
<dbReference type="EMBL" id="JAMDHA010000004">
    <property type="protein sequence ID" value="MDD1007027.1"/>
    <property type="molecule type" value="Genomic_DNA"/>
</dbReference>